<gene>
    <name evidence="2" type="ORF">LQ327_08185</name>
</gene>
<comment type="caution">
    <text evidence="2">The sequence shown here is derived from an EMBL/GenBank/DDBJ whole genome shotgun (WGS) entry which is preliminary data.</text>
</comment>
<dbReference type="SUPFAM" id="SSF109854">
    <property type="entry name" value="DinB/YfiT-like putative metalloenzymes"/>
    <property type="match status" value="1"/>
</dbReference>
<evidence type="ECO:0000259" key="1">
    <source>
        <dbReference type="Pfam" id="PF11716"/>
    </source>
</evidence>
<dbReference type="NCBIfam" id="TIGR03086">
    <property type="entry name" value="TIGR03086 family metal-binding protein"/>
    <property type="match status" value="1"/>
</dbReference>
<organism evidence="2 3">
    <name type="scientific">Actinomycetospora endophytica</name>
    <dbReference type="NCBI Taxonomy" id="2291215"/>
    <lineage>
        <taxon>Bacteria</taxon>
        <taxon>Bacillati</taxon>
        <taxon>Actinomycetota</taxon>
        <taxon>Actinomycetes</taxon>
        <taxon>Pseudonocardiales</taxon>
        <taxon>Pseudonocardiaceae</taxon>
        <taxon>Actinomycetospora</taxon>
    </lineage>
</organism>
<dbReference type="InterPro" id="IPR017517">
    <property type="entry name" value="Maleyloyr_isom"/>
</dbReference>
<dbReference type="Pfam" id="PF11716">
    <property type="entry name" value="MDMPI_N"/>
    <property type="match status" value="1"/>
</dbReference>
<sequence>MTTTAGPVADLERALHATATIIDGVPDDRRAAQSPCAGWTVTDVVEHVLTGNLVVARALGPDLADAPEVAESLAPRFRSSSEALVAALSLPDALSGTVTVPFGTVPVPVAVGLRTVEALVHGWDVAVGSGQDTGALPEDLAVAGIAFTESMFTTTDRARLPFAPAVAVDPAAPAIERLAGLLGRTDPRG</sequence>
<evidence type="ECO:0000313" key="3">
    <source>
        <dbReference type="Proteomes" id="UP001199469"/>
    </source>
</evidence>
<dbReference type="InterPro" id="IPR034660">
    <property type="entry name" value="DinB/YfiT-like"/>
</dbReference>
<feature type="domain" description="Mycothiol-dependent maleylpyruvate isomerase metal-binding" evidence="1">
    <location>
        <begin position="12"/>
        <end position="126"/>
    </location>
</feature>
<dbReference type="RefSeq" id="WP_230731424.1">
    <property type="nucleotide sequence ID" value="NZ_JAJNDB010000001.1"/>
</dbReference>
<protein>
    <submittedName>
        <fullName evidence="2">TIGR03086 family metal-binding protein</fullName>
    </submittedName>
</protein>
<dbReference type="InterPro" id="IPR017520">
    <property type="entry name" value="CHP03086"/>
</dbReference>
<dbReference type="InterPro" id="IPR024344">
    <property type="entry name" value="MDMPI_metal-binding"/>
</dbReference>
<dbReference type="NCBIfam" id="TIGR03083">
    <property type="entry name" value="maleylpyruvate isomerase family mycothiol-dependent enzyme"/>
    <property type="match status" value="1"/>
</dbReference>
<dbReference type="Proteomes" id="UP001199469">
    <property type="component" value="Unassembled WGS sequence"/>
</dbReference>
<evidence type="ECO:0000313" key="2">
    <source>
        <dbReference type="EMBL" id="MCD2193364.1"/>
    </source>
</evidence>
<name>A0ABS8P540_9PSEU</name>
<dbReference type="EMBL" id="JAJNDB010000001">
    <property type="protein sequence ID" value="MCD2193364.1"/>
    <property type="molecule type" value="Genomic_DNA"/>
</dbReference>
<keyword evidence="3" id="KW-1185">Reference proteome</keyword>
<accession>A0ABS8P540</accession>
<dbReference type="Gene3D" id="1.20.120.450">
    <property type="entry name" value="dinb family like domain"/>
    <property type="match status" value="2"/>
</dbReference>
<proteinExistence type="predicted"/>
<reference evidence="2 3" key="1">
    <citation type="submission" date="2021-11" db="EMBL/GenBank/DDBJ databases">
        <title>Draft genome sequence of Actinomycetospora sp. SF1 isolated from the rhizosphere soil.</title>
        <authorList>
            <person name="Duangmal K."/>
            <person name="Chantavorakit T."/>
        </authorList>
    </citation>
    <scope>NUCLEOTIDE SEQUENCE [LARGE SCALE GENOMIC DNA]</scope>
    <source>
        <strain evidence="2 3">TBRC 5722</strain>
    </source>
</reference>